<accession>A0ABY7G2A8</accession>
<sequence length="166" mass="18915">MAANADIHLTVGEERVTTGDVTKGEAIDLKARDPEQLHENMKMAESEVKLTIGEDKVTTVDVTKGAAVDLKARDPEHLHDHVRVQFHDIFGEPDETVFSFDFVWTWAFKLFTNTKLWCYRITSLICGLPLAIYWGIHFALLSFCAIWCCEPYLKVTIDIPVAFHYL</sequence>
<comment type="similarity">
    <text evidence="2 6">Belongs to the caveolin family.</text>
</comment>
<name>A0ABY7G2A8_MYAAR</name>
<comment type="subcellular location">
    <subcellularLocation>
        <location evidence="1 6">Cell membrane</location>
        <topology evidence="1 6">Peripheral membrane protein</topology>
    </subcellularLocation>
    <subcellularLocation>
        <location evidence="6">Golgi apparatus membrane</location>
        <topology evidence="6">Peripheral membrane protein</topology>
    </subcellularLocation>
    <subcellularLocation>
        <location evidence="6">Membrane</location>
        <location evidence="6">Caveola</location>
        <topology evidence="6">Peripheral membrane protein</topology>
    </subcellularLocation>
</comment>
<organism evidence="7 8">
    <name type="scientific">Mya arenaria</name>
    <name type="common">Soft-shell clam</name>
    <dbReference type="NCBI Taxonomy" id="6604"/>
    <lineage>
        <taxon>Eukaryota</taxon>
        <taxon>Metazoa</taxon>
        <taxon>Spiralia</taxon>
        <taxon>Lophotrochozoa</taxon>
        <taxon>Mollusca</taxon>
        <taxon>Bivalvia</taxon>
        <taxon>Autobranchia</taxon>
        <taxon>Heteroconchia</taxon>
        <taxon>Euheterodonta</taxon>
        <taxon>Imparidentia</taxon>
        <taxon>Neoheterodontei</taxon>
        <taxon>Myida</taxon>
        <taxon>Myoidea</taxon>
        <taxon>Myidae</taxon>
        <taxon>Mya</taxon>
    </lineage>
</organism>
<dbReference type="Proteomes" id="UP001164746">
    <property type="component" value="Chromosome 14"/>
</dbReference>
<evidence type="ECO:0000256" key="1">
    <source>
        <dbReference type="ARBA" id="ARBA00004202"/>
    </source>
</evidence>
<comment type="function">
    <text evidence="6">May act as a scaffolding protein within caveolar membranes. Interacts directly with G-protein alpha subunits and can functionally regulate their activity.</text>
</comment>
<gene>
    <name evidence="7" type="ORF">MAR_011170</name>
</gene>
<dbReference type="Pfam" id="PF01146">
    <property type="entry name" value="Caveolin"/>
    <property type="match status" value="1"/>
</dbReference>
<evidence type="ECO:0000256" key="6">
    <source>
        <dbReference type="RuleBase" id="RU000680"/>
    </source>
</evidence>
<evidence type="ECO:0000256" key="3">
    <source>
        <dbReference type="ARBA" id="ARBA00022475"/>
    </source>
</evidence>
<dbReference type="PANTHER" id="PTHR10844:SF19">
    <property type="entry name" value="CAVEOLIN-2"/>
    <property type="match status" value="1"/>
</dbReference>
<protein>
    <recommendedName>
        <fullName evidence="6">Caveolin</fullName>
    </recommendedName>
</protein>
<evidence type="ECO:0000313" key="7">
    <source>
        <dbReference type="EMBL" id="WAR25466.1"/>
    </source>
</evidence>
<evidence type="ECO:0000256" key="2">
    <source>
        <dbReference type="ARBA" id="ARBA00010988"/>
    </source>
</evidence>
<evidence type="ECO:0000313" key="8">
    <source>
        <dbReference type="Proteomes" id="UP001164746"/>
    </source>
</evidence>
<keyword evidence="3 6" id="KW-1003">Cell membrane</keyword>
<evidence type="ECO:0000256" key="5">
    <source>
        <dbReference type="ARBA" id="ARBA00023136"/>
    </source>
</evidence>
<proteinExistence type="inferred from homology"/>
<reference evidence="7" key="1">
    <citation type="submission" date="2022-11" db="EMBL/GenBank/DDBJ databases">
        <title>Centuries of genome instability and evolution in soft-shell clam transmissible cancer (bioRxiv).</title>
        <authorList>
            <person name="Hart S.F.M."/>
            <person name="Yonemitsu M.A."/>
            <person name="Giersch R.M."/>
            <person name="Beal B.F."/>
            <person name="Arriagada G."/>
            <person name="Davis B.W."/>
            <person name="Ostrander E.A."/>
            <person name="Goff S.P."/>
            <person name="Metzger M.J."/>
        </authorList>
    </citation>
    <scope>NUCLEOTIDE SEQUENCE</scope>
    <source>
        <strain evidence="7">MELC-2E11</strain>
        <tissue evidence="7">Siphon/mantle</tissue>
    </source>
</reference>
<dbReference type="EMBL" id="CP111025">
    <property type="protein sequence ID" value="WAR25466.1"/>
    <property type="molecule type" value="Genomic_DNA"/>
</dbReference>
<evidence type="ECO:0000256" key="4">
    <source>
        <dbReference type="ARBA" id="ARBA00023034"/>
    </source>
</evidence>
<dbReference type="InterPro" id="IPR001612">
    <property type="entry name" value="Caveolin"/>
</dbReference>
<keyword evidence="8" id="KW-1185">Reference proteome</keyword>
<dbReference type="PANTHER" id="PTHR10844">
    <property type="entry name" value="CAVEOLIN"/>
    <property type="match status" value="1"/>
</dbReference>
<keyword evidence="5 6" id="KW-0472">Membrane</keyword>
<keyword evidence="4 6" id="KW-0333">Golgi apparatus</keyword>